<gene>
    <name evidence="3" type="ORF">E6C76_16230</name>
</gene>
<dbReference type="Proteomes" id="UP000308430">
    <property type="component" value="Unassembled WGS sequence"/>
</dbReference>
<evidence type="ECO:0000256" key="1">
    <source>
        <dbReference type="SAM" id="Phobius"/>
    </source>
</evidence>
<keyword evidence="1" id="KW-0812">Transmembrane</keyword>
<keyword evidence="4" id="KW-1185">Reference proteome</keyword>
<comment type="caution">
    <text evidence="3">The sequence shown here is derived from an EMBL/GenBank/DDBJ whole genome shotgun (WGS) entry which is preliminary data.</text>
</comment>
<dbReference type="InterPro" id="IPR007896">
    <property type="entry name" value="BTP_bacteria"/>
</dbReference>
<dbReference type="InterPro" id="IPR058208">
    <property type="entry name" value="PACE"/>
</dbReference>
<evidence type="ECO:0000259" key="2">
    <source>
        <dbReference type="Pfam" id="PF05232"/>
    </source>
</evidence>
<reference evidence="3 4" key="1">
    <citation type="submission" date="2019-04" db="EMBL/GenBank/DDBJ databases">
        <title>Azoarcus nasutitermitis sp. nov. isolated from termite nest.</title>
        <authorList>
            <person name="Lin S.-Y."/>
            <person name="Hameed A."/>
            <person name="Hsu Y.-H."/>
            <person name="Young C.-C."/>
        </authorList>
    </citation>
    <scope>NUCLEOTIDE SEQUENCE [LARGE SCALE GENOMIC DNA]</scope>
    <source>
        <strain evidence="3 4">CC-YHH838</strain>
    </source>
</reference>
<feature type="transmembrane region" description="Helical" evidence="1">
    <location>
        <begin position="116"/>
        <end position="138"/>
    </location>
</feature>
<name>A0A4S4ASJ7_9RHOO</name>
<dbReference type="RefSeq" id="WP_136349298.1">
    <property type="nucleotide sequence ID" value="NZ_SSOC01000006.1"/>
</dbReference>
<feature type="transmembrane region" description="Helical" evidence="1">
    <location>
        <begin position="87"/>
        <end position="110"/>
    </location>
</feature>
<dbReference type="OrthoDB" id="1631120at2"/>
<sequence length="156" mass="17396">MSAHKPKLRSFWDRVRQISLFEVGGLLLITPPFAWASGVPLAESAGLLAIIALIAALWNASYNTCFDWFEGRLTGRTADRRPVRLRVLHAFGFEIGLLMMSLPVIMGWTGMTWLEALIADIGLAAAYVAYAFVFNLTYDRVFPIHVEPLDVARQAD</sequence>
<dbReference type="AlphaFoldDB" id="A0A4S4ASJ7"/>
<protein>
    <submittedName>
        <fullName evidence="3">PACE efflux transporter</fullName>
    </submittedName>
</protein>
<proteinExistence type="predicted"/>
<evidence type="ECO:0000313" key="3">
    <source>
        <dbReference type="EMBL" id="THF62817.1"/>
    </source>
</evidence>
<accession>A0A4S4ASJ7</accession>
<dbReference type="EMBL" id="SSOC01000006">
    <property type="protein sequence ID" value="THF62817.1"/>
    <property type="molecule type" value="Genomic_DNA"/>
</dbReference>
<feature type="transmembrane region" description="Helical" evidence="1">
    <location>
        <begin position="46"/>
        <end position="66"/>
    </location>
</feature>
<dbReference type="Pfam" id="PF05232">
    <property type="entry name" value="BTP"/>
    <property type="match status" value="2"/>
</dbReference>
<keyword evidence="1" id="KW-1133">Transmembrane helix</keyword>
<dbReference type="NCBIfam" id="NF033664">
    <property type="entry name" value="PACE_transport"/>
    <property type="match status" value="1"/>
</dbReference>
<organism evidence="3 4">
    <name type="scientific">Pseudothauera nasutitermitis</name>
    <dbReference type="NCBI Taxonomy" id="2565930"/>
    <lineage>
        <taxon>Bacteria</taxon>
        <taxon>Pseudomonadati</taxon>
        <taxon>Pseudomonadota</taxon>
        <taxon>Betaproteobacteria</taxon>
        <taxon>Rhodocyclales</taxon>
        <taxon>Zoogloeaceae</taxon>
        <taxon>Pseudothauera</taxon>
    </lineage>
</organism>
<keyword evidence="1" id="KW-0472">Membrane</keyword>
<feature type="domain" description="Chlorhexidine efflux transporter" evidence="2">
    <location>
        <begin position="9"/>
        <end position="72"/>
    </location>
</feature>
<feature type="domain" description="Chlorhexidine efflux transporter" evidence="2">
    <location>
        <begin position="81"/>
        <end position="143"/>
    </location>
</feature>
<evidence type="ECO:0000313" key="4">
    <source>
        <dbReference type="Proteomes" id="UP000308430"/>
    </source>
</evidence>